<dbReference type="PROSITE" id="PS50879">
    <property type="entry name" value="RNASE_H_1"/>
    <property type="match status" value="1"/>
</dbReference>
<dbReference type="InterPro" id="IPR002156">
    <property type="entry name" value="RNaseH_domain"/>
</dbReference>
<dbReference type="SUPFAM" id="SSF56672">
    <property type="entry name" value="DNA/RNA polymerases"/>
    <property type="match status" value="1"/>
</dbReference>
<dbReference type="AlphaFoldDB" id="A0A4Y2HAX8"/>
<dbReference type="InterPro" id="IPR012337">
    <property type="entry name" value="RNaseH-like_sf"/>
</dbReference>
<protein>
    <recommendedName>
        <fullName evidence="5">Retrovirus-related Pol polyprotein from type-1 retrotransposable element R1</fullName>
    </recommendedName>
</protein>
<dbReference type="CDD" id="cd09276">
    <property type="entry name" value="Rnase_HI_RT_non_LTR"/>
    <property type="match status" value="1"/>
</dbReference>
<dbReference type="Gene3D" id="3.30.420.10">
    <property type="entry name" value="Ribonuclease H-like superfamily/Ribonuclease H"/>
    <property type="match status" value="1"/>
</dbReference>
<dbReference type="PROSITE" id="PS50878">
    <property type="entry name" value="RT_POL"/>
    <property type="match status" value="1"/>
</dbReference>
<dbReference type="InterPro" id="IPR036397">
    <property type="entry name" value="RNaseH_sf"/>
</dbReference>
<dbReference type="SUPFAM" id="SSF53098">
    <property type="entry name" value="Ribonuclease H-like"/>
    <property type="match status" value="1"/>
</dbReference>
<dbReference type="OrthoDB" id="6422873at2759"/>
<evidence type="ECO:0000313" key="4">
    <source>
        <dbReference type="Proteomes" id="UP000499080"/>
    </source>
</evidence>
<dbReference type="PANTHER" id="PTHR19446">
    <property type="entry name" value="REVERSE TRANSCRIPTASES"/>
    <property type="match status" value="1"/>
</dbReference>
<feature type="domain" description="Reverse transcriptase" evidence="1">
    <location>
        <begin position="96"/>
        <end position="369"/>
    </location>
</feature>
<dbReference type="GO" id="GO:0004523">
    <property type="term" value="F:RNA-DNA hybrid ribonuclease activity"/>
    <property type="evidence" value="ECO:0007669"/>
    <property type="project" value="InterPro"/>
</dbReference>
<evidence type="ECO:0000259" key="2">
    <source>
        <dbReference type="PROSITE" id="PS50879"/>
    </source>
</evidence>
<dbReference type="InterPro" id="IPR043502">
    <property type="entry name" value="DNA/RNA_pol_sf"/>
</dbReference>
<dbReference type="InterPro" id="IPR000477">
    <property type="entry name" value="RT_dom"/>
</dbReference>
<keyword evidence="4" id="KW-1185">Reference proteome</keyword>
<reference evidence="3 4" key="1">
    <citation type="journal article" date="2019" name="Sci. Rep.">
        <title>Orb-weaving spider Araneus ventricosus genome elucidates the spidroin gene catalogue.</title>
        <authorList>
            <person name="Kono N."/>
            <person name="Nakamura H."/>
            <person name="Ohtoshi R."/>
            <person name="Moran D.A.P."/>
            <person name="Shinohara A."/>
            <person name="Yoshida Y."/>
            <person name="Fujiwara M."/>
            <person name="Mori M."/>
            <person name="Tomita M."/>
            <person name="Arakawa K."/>
        </authorList>
    </citation>
    <scope>NUCLEOTIDE SEQUENCE [LARGE SCALE GENOMIC DNA]</scope>
</reference>
<dbReference type="GO" id="GO:0042575">
    <property type="term" value="C:DNA polymerase complex"/>
    <property type="evidence" value="ECO:0007669"/>
    <property type="project" value="UniProtKB-ARBA"/>
</dbReference>
<dbReference type="GO" id="GO:0071897">
    <property type="term" value="P:DNA biosynthetic process"/>
    <property type="evidence" value="ECO:0007669"/>
    <property type="project" value="UniProtKB-ARBA"/>
</dbReference>
<name>A0A4Y2HAX8_ARAVE</name>
<evidence type="ECO:0000313" key="3">
    <source>
        <dbReference type="EMBL" id="GBM62344.1"/>
    </source>
</evidence>
<dbReference type="EMBL" id="BGPR01001811">
    <property type="protein sequence ID" value="GBM62344.1"/>
    <property type="molecule type" value="Genomic_DNA"/>
</dbReference>
<accession>A0A4Y2HAX8</accession>
<evidence type="ECO:0008006" key="5">
    <source>
        <dbReference type="Google" id="ProtNLM"/>
    </source>
</evidence>
<dbReference type="Pfam" id="PF00075">
    <property type="entry name" value="RNase_H"/>
    <property type="match status" value="1"/>
</dbReference>
<dbReference type="Pfam" id="PF00078">
    <property type="entry name" value="RVT_1"/>
    <property type="match status" value="1"/>
</dbReference>
<proteinExistence type="predicted"/>
<gene>
    <name evidence="3" type="primary">R1A1-elementORF2_317</name>
    <name evidence="3" type="ORF">AVEN_166840_1</name>
</gene>
<organism evidence="3 4">
    <name type="scientific">Araneus ventricosus</name>
    <name type="common">Orbweaver spider</name>
    <name type="synonym">Epeira ventricosa</name>
    <dbReference type="NCBI Taxonomy" id="182803"/>
    <lineage>
        <taxon>Eukaryota</taxon>
        <taxon>Metazoa</taxon>
        <taxon>Ecdysozoa</taxon>
        <taxon>Arthropoda</taxon>
        <taxon>Chelicerata</taxon>
        <taxon>Arachnida</taxon>
        <taxon>Araneae</taxon>
        <taxon>Araneomorphae</taxon>
        <taxon>Entelegynae</taxon>
        <taxon>Araneoidea</taxon>
        <taxon>Araneidae</taxon>
        <taxon>Araneus</taxon>
    </lineage>
</organism>
<evidence type="ECO:0000259" key="1">
    <source>
        <dbReference type="PROSITE" id="PS50878"/>
    </source>
</evidence>
<sequence>MAAKQNRLMKQLPLLFKNFSPRDSVNSETLKQTQTRVLVNGYNTQIKDKNFSKQEIREVIGSMAKRKAPGLDNISVQMMEIMHKKNPVILTGIFNKCLELGIFPTEWKKARLVLLGKPGKDPELANSYRPICLLSVISKILDKLITQRIIYLLKSKGMLKSNQHGFSTGKSCETANFELKQSIQRAMKNKNKVCLLSLDVAGAFDNAWRTSILEQLVKANCPINLFNLIKNYLHDRQVIFELNNKKWVFEAQRGVPQGSCSGPLFWNIVVSTALGLVLPSGCQIQAFADDLILVVRGQSANILAQRCNKAIDILVSWGKKHKLQFNATKTILMPLSFGGRLNRNEPLQVTMEGHPVSIRDQLVYLGVTWDSTLTFTPHFKNVRRKADLLTYKISSIAEKFYWRHNKMFKRIYIGAIEPFMIYGHGAWGHRLHLKTVSRFLNGIQRRPLIKVTRAFRTTSTDALQVIAGIMPLALRAKEVYSKFLVLTIKINTMIEAKEFCWDEFESKEDIYNRHPADWISILFGIEDPVGDEIEIFTDGSGIDGKVGAAMVVYYHGTEIHSEICRLQDTATVFQAETKGIHTALEFIKVSKNWHKFHIFSDSKSVLQSLSCAKNTRQSILELKDLFVLAARGKWIRLHWVKAHVGVTGNERADSLSKSATERVVVDFKCLSSKATLGRSIRSELINVWQEKWERSRNGRHTFKYFPKVGLKVNSYSPKVTQFITAHGRFPEYFFKFHLPGDCYCCCGCFGSVEHYLDECQYTKNIGQKLNYDKEDPPSLFYNKKNMLFLQQLIEKVDSIVPQTN</sequence>
<dbReference type="CDD" id="cd01650">
    <property type="entry name" value="RT_nLTR_like"/>
    <property type="match status" value="1"/>
</dbReference>
<dbReference type="GO" id="GO:0003676">
    <property type="term" value="F:nucleic acid binding"/>
    <property type="evidence" value="ECO:0007669"/>
    <property type="project" value="InterPro"/>
</dbReference>
<comment type="caution">
    <text evidence="3">The sequence shown here is derived from an EMBL/GenBank/DDBJ whole genome shotgun (WGS) entry which is preliminary data.</text>
</comment>
<feature type="domain" description="RNase H type-1" evidence="2">
    <location>
        <begin position="529"/>
        <end position="661"/>
    </location>
</feature>
<dbReference type="Proteomes" id="UP000499080">
    <property type="component" value="Unassembled WGS sequence"/>
</dbReference>